<evidence type="ECO:0000256" key="4">
    <source>
        <dbReference type="ARBA" id="ARBA00021735"/>
    </source>
</evidence>
<dbReference type="Gene3D" id="3.30.1360.20">
    <property type="entry name" value="Transcriptional coactivator/pterin dehydratase"/>
    <property type="match status" value="1"/>
</dbReference>
<dbReference type="SUPFAM" id="SSF55248">
    <property type="entry name" value="PCD-like"/>
    <property type="match status" value="1"/>
</dbReference>
<evidence type="ECO:0000313" key="6">
    <source>
        <dbReference type="EMBL" id="TVU65384.1"/>
    </source>
</evidence>
<dbReference type="GO" id="GO:0008124">
    <property type="term" value="F:4-alpha-hydroxytetrahydrobiopterin dehydratase activity"/>
    <property type="evidence" value="ECO:0007669"/>
    <property type="project" value="UniProtKB-EC"/>
</dbReference>
<keyword evidence="5" id="KW-0456">Lyase</keyword>
<dbReference type="RefSeq" id="WP_144648454.1">
    <property type="nucleotide sequence ID" value="NZ_VNFK01000003.1"/>
</dbReference>
<dbReference type="Pfam" id="PF01329">
    <property type="entry name" value="Pterin_4a"/>
    <property type="match status" value="1"/>
</dbReference>
<dbReference type="OrthoDB" id="15077at2"/>
<reference evidence="6 7" key="1">
    <citation type="submission" date="2019-07" db="EMBL/GenBank/DDBJ databases">
        <title>Diversity of Bacteria from Kongsfjorden, Arctic.</title>
        <authorList>
            <person name="Yu Y."/>
        </authorList>
    </citation>
    <scope>NUCLEOTIDE SEQUENCE [LARGE SCALE GENOMIC DNA]</scope>
    <source>
        <strain evidence="6 7">SM1928</strain>
    </source>
</reference>
<evidence type="ECO:0000256" key="3">
    <source>
        <dbReference type="ARBA" id="ARBA00013252"/>
    </source>
</evidence>
<accession>A0A558H8D9</accession>
<dbReference type="GO" id="GO:0006729">
    <property type="term" value="P:tetrahydrobiopterin biosynthetic process"/>
    <property type="evidence" value="ECO:0007669"/>
    <property type="project" value="InterPro"/>
</dbReference>
<evidence type="ECO:0000256" key="2">
    <source>
        <dbReference type="ARBA" id="ARBA00006472"/>
    </source>
</evidence>
<dbReference type="AlphaFoldDB" id="A0A558H8D9"/>
<dbReference type="PANTHER" id="PTHR12599:SF0">
    <property type="entry name" value="PTERIN-4-ALPHA-CARBINOLAMINE DEHYDRATASE"/>
    <property type="match status" value="1"/>
</dbReference>
<evidence type="ECO:0000313" key="7">
    <source>
        <dbReference type="Proteomes" id="UP000316500"/>
    </source>
</evidence>
<dbReference type="InterPro" id="IPR001533">
    <property type="entry name" value="Pterin_deHydtase"/>
</dbReference>
<evidence type="ECO:0000256" key="5">
    <source>
        <dbReference type="ARBA" id="ARBA00023239"/>
    </source>
</evidence>
<comment type="similarity">
    <text evidence="2">Belongs to the pterin-4-alpha-carbinolamine dehydratase family.</text>
</comment>
<name>A0A558H8D9_PAENT</name>
<evidence type="ECO:0000256" key="1">
    <source>
        <dbReference type="ARBA" id="ARBA00001554"/>
    </source>
</evidence>
<proteinExistence type="inferred from homology"/>
<dbReference type="PANTHER" id="PTHR12599">
    <property type="entry name" value="PTERIN-4-ALPHA-CARBINOLAMINE DEHYDRATASE"/>
    <property type="match status" value="1"/>
</dbReference>
<dbReference type="InterPro" id="IPR036428">
    <property type="entry name" value="PCD_sf"/>
</dbReference>
<protein>
    <recommendedName>
        <fullName evidence="4">Putative pterin-4-alpha-carbinolamine dehydratase</fullName>
        <ecNumber evidence="3">4.2.1.96</ecNumber>
    </recommendedName>
</protein>
<organism evidence="6 7">
    <name type="scientific">Paenarthrobacter nitroguajacolicus</name>
    <name type="common">Arthrobacter nitroguajacolicus</name>
    <dbReference type="NCBI Taxonomy" id="211146"/>
    <lineage>
        <taxon>Bacteria</taxon>
        <taxon>Bacillati</taxon>
        <taxon>Actinomycetota</taxon>
        <taxon>Actinomycetes</taxon>
        <taxon>Micrococcales</taxon>
        <taxon>Micrococcaceae</taxon>
        <taxon>Paenarthrobacter</taxon>
    </lineage>
</organism>
<dbReference type="EC" id="4.2.1.96" evidence="3"/>
<comment type="catalytic activity">
    <reaction evidence="1">
        <text>(4aS,6R)-4a-hydroxy-L-erythro-5,6,7,8-tetrahydrobiopterin = (6R)-L-erythro-6,7-dihydrobiopterin + H2O</text>
        <dbReference type="Rhea" id="RHEA:11920"/>
        <dbReference type="ChEBI" id="CHEBI:15377"/>
        <dbReference type="ChEBI" id="CHEBI:15642"/>
        <dbReference type="ChEBI" id="CHEBI:43120"/>
        <dbReference type="EC" id="4.2.1.96"/>
    </reaction>
</comment>
<sequence length="111" mass="11757">MADQADHLTQAAVDAALRDLPDWKLHGGLVAVYKTSTAAKALALIAAIGRIAEEQNHHPDLDWRYNRVFLRYVSHDAGGQVTRRDVAAAASVSAAAAAVEAVAEPGRYPAA</sequence>
<comment type="caution">
    <text evidence="6">The sequence shown here is derived from an EMBL/GenBank/DDBJ whole genome shotgun (WGS) entry which is preliminary data.</text>
</comment>
<dbReference type="Proteomes" id="UP000316500">
    <property type="component" value="Unassembled WGS sequence"/>
</dbReference>
<gene>
    <name evidence="6" type="ORF">FQP90_04020</name>
</gene>
<dbReference type="EMBL" id="VNFK01000003">
    <property type="protein sequence ID" value="TVU65384.1"/>
    <property type="molecule type" value="Genomic_DNA"/>
</dbReference>